<dbReference type="Gene3D" id="3.30.420.10">
    <property type="entry name" value="Ribonuclease H-like superfamily/Ribonuclease H"/>
    <property type="match status" value="1"/>
</dbReference>
<dbReference type="Proteomes" id="UP000252586">
    <property type="component" value="Unassembled WGS sequence"/>
</dbReference>
<protein>
    <submittedName>
        <fullName evidence="1">Crossover junction endodeoxyribonuclease RuvC</fullName>
    </submittedName>
</protein>
<proteinExistence type="predicted"/>
<dbReference type="RefSeq" id="WP_084537513.1">
    <property type="nucleotide sequence ID" value="NZ_QNRE01000025.1"/>
</dbReference>
<organism evidence="1 2">
    <name type="scientific">Nocardia puris</name>
    <dbReference type="NCBI Taxonomy" id="208602"/>
    <lineage>
        <taxon>Bacteria</taxon>
        <taxon>Bacillati</taxon>
        <taxon>Actinomycetota</taxon>
        <taxon>Actinomycetes</taxon>
        <taxon>Mycobacteriales</taxon>
        <taxon>Nocardiaceae</taxon>
        <taxon>Nocardia</taxon>
    </lineage>
</organism>
<dbReference type="GO" id="GO:0003676">
    <property type="term" value="F:nucleic acid binding"/>
    <property type="evidence" value="ECO:0007669"/>
    <property type="project" value="InterPro"/>
</dbReference>
<dbReference type="STRING" id="1210090.GCA_001613185_02456"/>
<dbReference type="OrthoDB" id="3359450at2"/>
<dbReference type="AlphaFoldDB" id="A0A366CXZ9"/>
<comment type="caution">
    <text evidence="1">The sequence shown here is derived from an EMBL/GenBank/DDBJ whole genome shotgun (WGS) entry which is preliminary data.</text>
</comment>
<accession>A0A366CXZ9</accession>
<gene>
    <name evidence="1" type="ORF">DFR74_12544</name>
</gene>
<sequence length="180" mass="19441">MTRSIVGLDLSLTSTGIAVLHPGRPPWCGTIETRGKADDTWPVRYQRLTDLARRILPPIPDCALVVMEGPAYSRTTGSQWDRAGLWWLMYDLLAGTTRQVLVVPPNTRAMYGTGRGNAGKDTVLAAAVRRYPDIDIAGHDTADAVLLMAIGARMTGAPIDDPMPATHLRALAKLALPGEE</sequence>
<keyword evidence="2" id="KW-1185">Reference proteome</keyword>
<reference evidence="1 2" key="1">
    <citation type="submission" date="2018-06" db="EMBL/GenBank/DDBJ databases">
        <title>Genomic Encyclopedia of Type Strains, Phase IV (KMG-IV): sequencing the most valuable type-strain genomes for metagenomic binning, comparative biology and taxonomic classification.</title>
        <authorList>
            <person name="Goeker M."/>
        </authorList>
    </citation>
    <scope>NUCLEOTIDE SEQUENCE [LARGE SCALE GENOMIC DNA]</scope>
    <source>
        <strain evidence="1 2">DSM 44599</strain>
    </source>
</reference>
<name>A0A366CXZ9_9NOCA</name>
<dbReference type="SUPFAM" id="SSF53098">
    <property type="entry name" value="Ribonuclease H-like"/>
    <property type="match status" value="1"/>
</dbReference>
<dbReference type="EMBL" id="QNRE01000025">
    <property type="protein sequence ID" value="RBO82089.1"/>
    <property type="molecule type" value="Genomic_DNA"/>
</dbReference>
<dbReference type="InterPro" id="IPR036397">
    <property type="entry name" value="RNaseH_sf"/>
</dbReference>
<evidence type="ECO:0000313" key="1">
    <source>
        <dbReference type="EMBL" id="RBO82089.1"/>
    </source>
</evidence>
<dbReference type="InterPro" id="IPR012337">
    <property type="entry name" value="RNaseH-like_sf"/>
</dbReference>
<evidence type="ECO:0000313" key="2">
    <source>
        <dbReference type="Proteomes" id="UP000252586"/>
    </source>
</evidence>